<dbReference type="Pfam" id="PF01053">
    <property type="entry name" value="Cys_Met_Meta_PP"/>
    <property type="match status" value="1"/>
</dbReference>
<dbReference type="Gene3D" id="3.90.1150.10">
    <property type="entry name" value="Aspartate Aminotransferase, domain 1"/>
    <property type="match status" value="1"/>
</dbReference>
<dbReference type="GO" id="GO:0003962">
    <property type="term" value="F:cystathionine gamma-synthase activity"/>
    <property type="evidence" value="ECO:0007669"/>
    <property type="project" value="TreeGrafter"/>
</dbReference>
<dbReference type="InParanoid" id="Q2H8C4"/>
<evidence type="ECO:0000313" key="4">
    <source>
        <dbReference type="EMBL" id="EAQ91595.1"/>
    </source>
</evidence>
<proteinExistence type="predicted"/>
<dbReference type="VEuPathDB" id="FungiDB:CHGG_03530"/>
<keyword evidence="2" id="KW-0663">Pyridoxal phosphate</keyword>
<evidence type="ECO:0000256" key="3">
    <source>
        <dbReference type="SAM" id="MobiDB-lite"/>
    </source>
</evidence>
<gene>
    <name evidence="4" type="ORF">CHGG_03530</name>
</gene>
<dbReference type="PANTHER" id="PTHR42699:SF1">
    <property type="entry name" value="CYSTATHIONINE GAMMA-SYNTHASE-RELATED"/>
    <property type="match status" value="1"/>
</dbReference>
<protein>
    <recommendedName>
        <fullName evidence="6">Cystathionine gamma-synthase</fullName>
    </recommendedName>
</protein>
<dbReference type="STRING" id="306901.Q2H8C4"/>
<feature type="region of interest" description="Disordered" evidence="3">
    <location>
        <begin position="852"/>
        <end position="872"/>
    </location>
</feature>
<dbReference type="Proteomes" id="UP000001056">
    <property type="component" value="Unassembled WGS sequence"/>
</dbReference>
<evidence type="ECO:0008006" key="6">
    <source>
        <dbReference type="Google" id="ProtNLM"/>
    </source>
</evidence>
<feature type="compositionally biased region" description="Acidic residues" evidence="3">
    <location>
        <begin position="645"/>
        <end position="659"/>
    </location>
</feature>
<dbReference type="InterPro" id="IPR000277">
    <property type="entry name" value="Cys/Met-Metab_PyrdxlP-dep_enz"/>
</dbReference>
<comment type="cofactor">
    <cofactor evidence="1">
        <name>pyridoxal 5'-phosphate</name>
        <dbReference type="ChEBI" id="CHEBI:597326"/>
    </cofactor>
</comment>
<dbReference type="InterPro" id="IPR051750">
    <property type="entry name" value="Trans-sulfuration_enzymes"/>
</dbReference>
<reference evidence="5" key="1">
    <citation type="journal article" date="2015" name="Genome Announc.">
        <title>Draft genome sequence of the cellulolytic fungus Chaetomium globosum.</title>
        <authorList>
            <person name="Cuomo C.A."/>
            <person name="Untereiner W.A."/>
            <person name="Ma L.-J."/>
            <person name="Grabherr M."/>
            <person name="Birren B.W."/>
        </authorList>
    </citation>
    <scope>NUCLEOTIDE SEQUENCE [LARGE SCALE GENOMIC DNA]</scope>
    <source>
        <strain evidence="5">ATCC 6205 / CBS 148.51 / DSM 1962 / NBRC 6347 / NRRL 1970</strain>
    </source>
</reference>
<evidence type="ECO:0000256" key="2">
    <source>
        <dbReference type="ARBA" id="ARBA00022898"/>
    </source>
</evidence>
<accession>Q2H8C4</accession>
<dbReference type="AlphaFoldDB" id="Q2H8C4"/>
<dbReference type="Gene3D" id="3.40.640.10">
    <property type="entry name" value="Type I PLP-dependent aspartate aminotransferase-like (Major domain)"/>
    <property type="match status" value="1"/>
</dbReference>
<dbReference type="EMBL" id="CH408030">
    <property type="protein sequence ID" value="EAQ91595.1"/>
    <property type="molecule type" value="Genomic_DNA"/>
</dbReference>
<feature type="region of interest" description="Disordered" evidence="3">
    <location>
        <begin position="642"/>
        <end position="662"/>
    </location>
</feature>
<sequence length="1000" mass="111279">MSAKITTQLGEAVPPAPRHSVTVHMGSSWEIVERYGGDSASMLPLFKNAYPRMKPHRDIAQSAKECVEYSTSDKRDNGRDKRPVPREQIAIRAFAAEDRFYAVIFPIDHCAVVSGFWRTPGANVSSRFAEANLNCFDLLEEVPTTKDRHANTKFEGPAHRTLRERIISHLERAPLNPRPQQRPSPQDVYLYPTGMASIYKPHTYMLDYYQGTTVLFGMAFMNTVTVFEEFGPGYKFFGNGSDEDLDDLEAFLCEECGRGRKVQAIWLEFPANPLLVAPNLGRLRNLADKFNVVLGIDDTVGSWANIDVTAVADILVTSLTKTFNGNADAIGGSAILNPASPKYCELKRIFDQHYAPEVYIDDAEAMERNSRDYLFRTAKSNANANKLVNYLHACAQDPNSAVRQVHYPSVNPSGAHYKRYLRPATADFVPGHGCLFSVELDDLATTRAFYENLNVHKGVHFGAPFTLAFAYTMCTYKKRLPWAAKYGLRPTQIRIAVGLEEIEVLLEDFRIATSEGAKRPVRGLNALLKTQQRALEKTTQKQRSPSKPAISQAQYSGIKSCCWEDRWSVVKKCRGLIAINKDFPRSPRLPVAPDAGWLAYKDQPFQERPVTVDAVVDSGATWVKFVSISSKTLEYQVVAEGWASEPEDEDGDGEGDADEGLGHTEFADTVKKIIRAARWNHCHHVHLVLPGLQEGKSESVDRMIRYVRDKIGGTDVSVRVSCAGSAFLTETPPPVDSAVSALIEDRDPLVSDDCGCLTETVNLDPSVLVALVTDLHHGPVPLQPEAQQHIIARSLLDHETDNNELVARQDILPAVLYPALRGRRLVCTRSAVAYFRKLIAAIATHSEETRASFILPPDSDPSNPTPSPTVTGHRGIERQVRLALARHWNGREGGGDEVPPDIWHRHLGGYLVHRDKPKDWRAMVPAEDGGEAVVPWEVARWTNPWTTWGRGISTYGLPDTRTWEGVGHGEKTAYGRKVARREAREVMVVGEGEEGEEEQS</sequence>
<evidence type="ECO:0000256" key="1">
    <source>
        <dbReference type="ARBA" id="ARBA00001933"/>
    </source>
</evidence>
<dbReference type="InterPro" id="IPR015421">
    <property type="entry name" value="PyrdxlP-dep_Trfase_major"/>
</dbReference>
<evidence type="ECO:0000313" key="5">
    <source>
        <dbReference type="Proteomes" id="UP000001056"/>
    </source>
</evidence>
<dbReference type="InterPro" id="IPR015424">
    <property type="entry name" value="PyrdxlP-dep_Trfase"/>
</dbReference>
<name>Q2H8C4_CHAGB</name>
<dbReference type="InterPro" id="IPR015422">
    <property type="entry name" value="PyrdxlP-dep_Trfase_small"/>
</dbReference>
<keyword evidence="5" id="KW-1185">Reference proteome</keyword>
<dbReference type="GO" id="GO:0019346">
    <property type="term" value="P:transsulfuration"/>
    <property type="evidence" value="ECO:0007669"/>
    <property type="project" value="InterPro"/>
</dbReference>
<feature type="compositionally biased region" description="Basic and acidic residues" evidence="3">
    <location>
        <begin position="65"/>
        <end position="83"/>
    </location>
</feature>
<dbReference type="HOGENOM" id="CLU_299754_0_0_1"/>
<dbReference type="RefSeq" id="XP_001230046.1">
    <property type="nucleotide sequence ID" value="XM_001230045.1"/>
</dbReference>
<feature type="region of interest" description="Disordered" evidence="3">
    <location>
        <begin position="64"/>
        <end position="83"/>
    </location>
</feature>
<dbReference type="GO" id="GO:0030170">
    <property type="term" value="F:pyridoxal phosphate binding"/>
    <property type="evidence" value="ECO:0007669"/>
    <property type="project" value="InterPro"/>
</dbReference>
<dbReference type="OrthoDB" id="441890at2759"/>
<dbReference type="eggNOG" id="KOG0053">
    <property type="taxonomic scope" value="Eukaryota"/>
</dbReference>
<organism evidence="4 5">
    <name type="scientific">Chaetomium globosum (strain ATCC 6205 / CBS 148.51 / DSM 1962 / NBRC 6347 / NRRL 1970)</name>
    <name type="common">Soil fungus</name>
    <dbReference type="NCBI Taxonomy" id="306901"/>
    <lineage>
        <taxon>Eukaryota</taxon>
        <taxon>Fungi</taxon>
        <taxon>Dikarya</taxon>
        <taxon>Ascomycota</taxon>
        <taxon>Pezizomycotina</taxon>
        <taxon>Sordariomycetes</taxon>
        <taxon>Sordariomycetidae</taxon>
        <taxon>Sordariales</taxon>
        <taxon>Chaetomiaceae</taxon>
        <taxon>Chaetomium</taxon>
    </lineage>
</organism>
<dbReference type="GeneID" id="4388523"/>
<dbReference type="PANTHER" id="PTHR42699">
    <property type="match status" value="1"/>
</dbReference>
<dbReference type="SUPFAM" id="SSF53383">
    <property type="entry name" value="PLP-dependent transferases"/>
    <property type="match status" value="1"/>
</dbReference>